<protein>
    <submittedName>
        <fullName evidence="2">Aspartyl-tRNA(Asn)/glutamyl-tRNA(Gln) amidotransferase subunit A</fullName>
    </submittedName>
</protein>
<dbReference type="RefSeq" id="WP_145396096.1">
    <property type="nucleotide sequence ID" value="NZ_VLKU01000001.1"/>
</dbReference>
<feature type="domain" description="Amidase" evidence="1">
    <location>
        <begin position="23"/>
        <end position="419"/>
    </location>
</feature>
<dbReference type="NCBIfam" id="NF004622">
    <property type="entry name" value="PRK05962.1"/>
    <property type="match status" value="1"/>
</dbReference>
<keyword evidence="2" id="KW-0808">Transferase</keyword>
<proteinExistence type="predicted"/>
<name>A0A562P1H8_9RHOB</name>
<dbReference type="PROSITE" id="PS00571">
    <property type="entry name" value="AMIDASES"/>
    <property type="match status" value="1"/>
</dbReference>
<organism evidence="2 3">
    <name type="scientific">Paracoccus sulfuroxidans</name>
    <dbReference type="NCBI Taxonomy" id="384678"/>
    <lineage>
        <taxon>Bacteria</taxon>
        <taxon>Pseudomonadati</taxon>
        <taxon>Pseudomonadota</taxon>
        <taxon>Alphaproteobacteria</taxon>
        <taxon>Rhodobacterales</taxon>
        <taxon>Paracoccaceae</taxon>
        <taxon>Paracoccus</taxon>
    </lineage>
</organism>
<comment type="caution">
    <text evidence="2">The sequence shown here is derived from an EMBL/GenBank/DDBJ whole genome shotgun (WGS) entry which is preliminary data.</text>
</comment>
<dbReference type="AlphaFoldDB" id="A0A562P1H8"/>
<dbReference type="OrthoDB" id="9811471at2"/>
<dbReference type="GO" id="GO:0016740">
    <property type="term" value="F:transferase activity"/>
    <property type="evidence" value="ECO:0007669"/>
    <property type="project" value="UniProtKB-KW"/>
</dbReference>
<accession>A0A562P1H8</accession>
<evidence type="ECO:0000313" key="2">
    <source>
        <dbReference type="EMBL" id="TWI38332.1"/>
    </source>
</evidence>
<dbReference type="PANTHER" id="PTHR11895">
    <property type="entry name" value="TRANSAMIDASE"/>
    <property type="match status" value="1"/>
</dbReference>
<evidence type="ECO:0000259" key="1">
    <source>
        <dbReference type="Pfam" id="PF01425"/>
    </source>
</evidence>
<dbReference type="InterPro" id="IPR023631">
    <property type="entry name" value="Amidase_dom"/>
</dbReference>
<dbReference type="InterPro" id="IPR000120">
    <property type="entry name" value="Amidase"/>
</dbReference>
<dbReference type="SUPFAM" id="SSF75304">
    <property type="entry name" value="Amidase signature (AS) enzymes"/>
    <property type="match status" value="1"/>
</dbReference>
<sequence>MTKAVTARLQEKLQDLQDPDGPARAFRVVMTASALAEAEASDRRHAAGETLGPLDGKLVSVKDILDVRGEQSLAGSGQRGETPRVAADAPVVARLRAAGAVVIGKTVLDEYCFTCDGINSHFGTPGNARDPLRIPGGSSSGAGVAVGLGVCDIAIGSDTGGSIRIPAALNGVAGFKPTARRVPLEGCFPLAPQLDSLGPLARSVAELAATDAVLAADDPAPLLSVPAGAMRLALPPARLTEGMEPAVARAFHAACARLREAGATFIDCPIDDLLARMLEVTADASFAAIEAARIHAHWLRDEGAVAQSRIAKWLARRLDYPAAHYDWMLDQCAQLIAQMDARLRNVDAVLMPTVPITAPLIRDLERDEDFAAAVEWLLLRNCQIANQFDLTAVSLPLPVAGLPVGLMLMARGGTDRHLLAVAQGVESLLAA</sequence>
<gene>
    <name evidence="2" type="ORF">IQ24_00471</name>
</gene>
<dbReference type="Proteomes" id="UP000316225">
    <property type="component" value="Unassembled WGS sequence"/>
</dbReference>
<reference evidence="2 3" key="1">
    <citation type="journal article" date="2015" name="Stand. Genomic Sci.">
        <title>Genomic Encyclopedia of Bacterial and Archaeal Type Strains, Phase III: the genomes of soil and plant-associated and newly described type strains.</title>
        <authorList>
            <person name="Whitman W.B."/>
            <person name="Woyke T."/>
            <person name="Klenk H.P."/>
            <person name="Zhou Y."/>
            <person name="Lilburn T.G."/>
            <person name="Beck B.J."/>
            <person name="De Vos P."/>
            <person name="Vandamme P."/>
            <person name="Eisen J.A."/>
            <person name="Garrity G."/>
            <person name="Hugenholtz P."/>
            <person name="Kyrpides N.C."/>
        </authorList>
    </citation>
    <scope>NUCLEOTIDE SEQUENCE [LARGE SCALE GENOMIC DNA]</scope>
    <source>
        <strain evidence="2 3">CGMCC 1.5364</strain>
    </source>
</reference>
<evidence type="ECO:0000313" key="3">
    <source>
        <dbReference type="Proteomes" id="UP000316225"/>
    </source>
</evidence>
<dbReference type="InterPro" id="IPR020556">
    <property type="entry name" value="Amidase_CS"/>
</dbReference>
<dbReference type="Pfam" id="PF01425">
    <property type="entry name" value="Amidase"/>
    <property type="match status" value="1"/>
</dbReference>
<dbReference type="Gene3D" id="3.90.1300.10">
    <property type="entry name" value="Amidase signature (AS) domain"/>
    <property type="match status" value="1"/>
</dbReference>
<keyword evidence="3" id="KW-1185">Reference proteome</keyword>
<dbReference type="EMBL" id="VLKU01000001">
    <property type="protein sequence ID" value="TWI38332.1"/>
    <property type="molecule type" value="Genomic_DNA"/>
</dbReference>
<dbReference type="PANTHER" id="PTHR11895:SF176">
    <property type="entry name" value="AMIDASE AMID-RELATED"/>
    <property type="match status" value="1"/>
</dbReference>
<dbReference type="InterPro" id="IPR036928">
    <property type="entry name" value="AS_sf"/>
</dbReference>